<dbReference type="PANTHER" id="PTHR30294:SF29">
    <property type="entry name" value="MULTIDRUG ABC TRANSPORTER PERMEASE YBHS-RELATED"/>
    <property type="match status" value="1"/>
</dbReference>
<feature type="transmembrane region" description="Helical" evidence="6">
    <location>
        <begin position="220"/>
        <end position="242"/>
    </location>
</feature>
<evidence type="ECO:0000256" key="2">
    <source>
        <dbReference type="ARBA" id="ARBA00022475"/>
    </source>
</evidence>
<feature type="transmembrane region" description="Helical" evidence="6">
    <location>
        <begin position="20"/>
        <end position="42"/>
    </location>
</feature>
<dbReference type="Gene3D" id="3.40.1710.10">
    <property type="entry name" value="abc type-2 transporter like domain"/>
    <property type="match status" value="1"/>
</dbReference>
<dbReference type="InterPro" id="IPR013525">
    <property type="entry name" value="ABC2_TM"/>
</dbReference>
<dbReference type="RefSeq" id="WP_379563223.1">
    <property type="nucleotide sequence ID" value="NZ_JBHUMX010000041.1"/>
</dbReference>
<evidence type="ECO:0000256" key="4">
    <source>
        <dbReference type="ARBA" id="ARBA00022989"/>
    </source>
</evidence>
<dbReference type="PANTHER" id="PTHR30294">
    <property type="entry name" value="MEMBRANE COMPONENT OF ABC TRANSPORTER YHHJ-RELATED"/>
    <property type="match status" value="1"/>
</dbReference>
<comment type="caution">
    <text evidence="8">The sequence shown here is derived from an EMBL/GenBank/DDBJ whole genome shotgun (WGS) entry which is preliminary data.</text>
</comment>
<evidence type="ECO:0000256" key="5">
    <source>
        <dbReference type="ARBA" id="ARBA00023136"/>
    </source>
</evidence>
<feature type="transmembrane region" description="Helical" evidence="6">
    <location>
        <begin position="262"/>
        <end position="288"/>
    </location>
</feature>
<feature type="transmembrane region" description="Helical" evidence="6">
    <location>
        <begin position="300"/>
        <end position="321"/>
    </location>
</feature>
<dbReference type="InterPro" id="IPR051449">
    <property type="entry name" value="ABC-2_transporter_component"/>
</dbReference>
<feature type="transmembrane region" description="Helical" evidence="6">
    <location>
        <begin position="358"/>
        <end position="379"/>
    </location>
</feature>
<accession>A0ABW5Q3Z3</accession>
<proteinExistence type="predicted"/>
<evidence type="ECO:0000256" key="1">
    <source>
        <dbReference type="ARBA" id="ARBA00004651"/>
    </source>
</evidence>
<keyword evidence="2" id="KW-1003">Cell membrane</keyword>
<reference evidence="9" key="1">
    <citation type="journal article" date="2019" name="Int. J. Syst. Evol. Microbiol.">
        <title>The Global Catalogue of Microorganisms (GCM) 10K type strain sequencing project: providing services to taxonomists for standard genome sequencing and annotation.</title>
        <authorList>
            <consortium name="The Broad Institute Genomics Platform"/>
            <consortium name="The Broad Institute Genome Sequencing Center for Infectious Disease"/>
            <person name="Wu L."/>
            <person name="Ma J."/>
        </authorList>
    </citation>
    <scope>NUCLEOTIDE SEQUENCE [LARGE SCALE GENOMIC DNA]</scope>
    <source>
        <strain evidence="9">TISTR 1858</strain>
    </source>
</reference>
<evidence type="ECO:0000256" key="3">
    <source>
        <dbReference type="ARBA" id="ARBA00022692"/>
    </source>
</evidence>
<name>A0ABW5Q3Z3_9BACI</name>
<feature type="transmembrane region" description="Helical" evidence="6">
    <location>
        <begin position="333"/>
        <end position="352"/>
    </location>
</feature>
<dbReference type="EMBL" id="JBHUMX010000041">
    <property type="protein sequence ID" value="MFD2630218.1"/>
    <property type="molecule type" value="Genomic_DNA"/>
</dbReference>
<feature type="transmembrane region" description="Helical" evidence="6">
    <location>
        <begin position="391"/>
        <end position="409"/>
    </location>
</feature>
<evidence type="ECO:0000256" key="6">
    <source>
        <dbReference type="SAM" id="Phobius"/>
    </source>
</evidence>
<gene>
    <name evidence="8" type="ORF">ACFSUN_15635</name>
</gene>
<feature type="domain" description="ABC-2 type transporter transmembrane" evidence="7">
    <location>
        <begin position="20"/>
        <end position="407"/>
    </location>
</feature>
<organism evidence="8 9">
    <name type="scientific">Oceanobacillus kapialis</name>
    <dbReference type="NCBI Taxonomy" id="481353"/>
    <lineage>
        <taxon>Bacteria</taxon>
        <taxon>Bacillati</taxon>
        <taxon>Bacillota</taxon>
        <taxon>Bacilli</taxon>
        <taxon>Bacillales</taxon>
        <taxon>Bacillaceae</taxon>
        <taxon>Oceanobacillus</taxon>
    </lineage>
</organism>
<evidence type="ECO:0000313" key="8">
    <source>
        <dbReference type="EMBL" id="MFD2630218.1"/>
    </source>
</evidence>
<keyword evidence="9" id="KW-1185">Reference proteome</keyword>
<keyword evidence="4 6" id="KW-1133">Transmembrane helix</keyword>
<keyword evidence="3 6" id="KW-0812">Transmembrane</keyword>
<evidence type="ECO:0000259" key="7">
    <source>
        <dbReference type="Pfam" id="PF12698"/>
    </source>
</evidence>
<protein>
    <submittedName>
        <fullName evidence="8">ABC transporter permease</fullName>
    </submittedName>
</protein>
<sequence length="416" mass="45994">MLGQIFKKQALLLLRNPVQLLLLVGLPIILILILGVALSSFMNGEAPVIQVKLGLVEQAEESAQLEQFTAEQKELPAEVFNEMESMLPIQLLKEEVFGSEEVKEFITVEEIAPNKMEDVLNDNTFTAVIEVPENFTYELLQYLYLGEQQQPALQLYTNTQHQLGASIVEDILTQYQQQLTLQSFLGENRIDAALLQENLQNVTADVSALEQQQPVSSKDYYTIGMAVMNVLFIASAIGSIAFMEKNTFVFNRVILANVSHWVYFLGVLMTGMVFAFLHLLIIFGFSWIVFDVTWPDLVGFSLVTISFAIAVGGIAVLLTALCYRLHSEVITNFFSNILVSLMALLGGSFFPIGDSSAFIATLGNFTPNGAGMSAYLSVLRGNEWTEVTNHLLVLVLFGVISVIVAAWSFPKRGAAL</sequence>
<evidence type="ECO:0000313" key="9">
    <source>
        <dbReference type="Proteomes" id="UP001597451"/>
    </source>
</evidence>
<dbReference type="Pfam" id="PF12698">
    <property type="entry name" value="ABC2_membrane_3"/>
    <property type="match status" value="1"/>
</dbReference>
<comment type="subcellular location">
    <subcellularLocation>
        <location evidence="1">Cell membrane</location>
        <topology evidence="1">Multi-pass membrane protein</topology>
    </subcellularLocation>
</comment>
<keyword evidence="5 6" id="KW-0472">Membrane</keyword>
<dbReference type="Proteomes" id="UP001597451">
    <property type="component" value="Unassembled WGS sequence"/>
</dbReference>